<accession>A0AAD6RK38</accession>
<keyword evidence="3" id="KW-1185">Reference proteome</keyword>
<sequence>MCEEGNGLSASYIFSCELIMLFELVIMCLFFSFFSFFVCLPTSMSPSLGITGTYYAVVIFALVYHLLVLSMLHTRSNFMYTCEPNPCLPTTQGFFNSSPNELIHGRFIFLHSKVNCLRNQNNKYIKSLQKRRGLKGMESMDSDSE</sequence>
<gene>
    <name evidence="2" type="ORF">NC653_000861</name>
</gene>
<name>A0AAD6RK38_9ROSI</name>
<proteinExistence type="predicted"/>
<keyword evidence="1" id="KW-0812">Transmembrane</keyword>
<dbReference type="EMBL" id="JAQIZT010000001">
    <property type="protein sequence ID" value="KAJ7010246.1"/>
    <property type="molecule type" value="Genomic_DNA"/>
</dbReference>
<feature type="transmembrane region" description="Helical" evidence="1">
    <location>
        <begin position="52"/>
        <end position="72"/>
    </location>
</feature>
<reference evidence="2 3" key="1">
    <citation type="journal article" date="2023" name="Mol. Ecol. Resour.">
        <title>Chromosome-level genome assembly of a triploid poplar Populus alba 'Berolinensis'.</title>
        <authorList>
            <person name="Chen S."/>
            <person name="Yu Y."/>
            <person name="Wang X."/>
            <person name="Wang S."/>
            <person name="Zhang T."/>
            <person name="Zhou Y."/>
            <person name="He R."/>
            <person name="Meng N."/>
            <person name="Wang Y."/>
            <person name="Liu W."/>
            <person name="Liu Z."/>
            <person name="Liu J."/>
            <person name="Guo Q."/>
            <person name="Huang H."/>
            <person name="Sederoff R.R."/>
            <person name="Wang G."/>
            <person name="Qu G."/>
            <person name="Chen S."/>
        </authorList>
    </citation>
    <scope>NUCLEOTIDE SEQUENCE [LARGE SCALE GENOMIC DNA]</scope>
    <source>
        <strain evidence="2">SC-2020</strain>
    </source>
</reference>
<protein>
    <submittedName>
        <fullName evidence="2">Uncharacterized protein</fullName>
    </submittedName>
</protein>
<feature type="transmembrane region" description="Helical" evidence="1">
    <location>
        <begin position="12"/>
        <end position="40"/>
    </location>
</feature>
<keyword evidence="1" id="KW-0472">Membrane</keyword>
<evidence type="ECO:0000313" key="3">
    <source>
        <dbReference type="Proteomes" id="UP001164929"/>
    </source>
</evidence>
<dbReference type="AlphaFoldDB" id="A0AAD6RK38"/>
<keyword evidence="1" id="KW-1133">Transmembrane helix</keyword>
<comment type="caution">
    <text evidence="2">The sequence shown here is derived from an EMBL/GenBank/DDBJ whole genome shotgun (WGS) entry which is preliminary data.</text>
</comment>
<evidence type="ECO:0000313" key="2">
    <source>
        <dbReference type="EMBL" id="KAJ7010246.1"/>
    </source>
</evidence>
<organism evidence="2 3">
    <name type="scientific">Populus alba x Populus x berolinensis</name>
    <dbReference type="NCBI Taxonomy" id="444605"/>
    <lineage>
        <taxon>Eukaryota</taxon>
        <taxon>Viridiplantae</taxon>
        <taxon>Streptophyta</taxon>
        <taxon>Embryophyta</taxon>
        <taxon>Tracheophyta</taxon>
        <taxon>Spermatophyta</taxon>
        <taxon>Magnoliopsida</taxon>
        <taxon>eudicotyledons</taxon>
        <taxon>Gunneridae</taxon>
        <taxon>Pentapetalae</taxon>
        <taxon>rosids</taxon>
        <taxon>fabids</taxon>
        <taxon>Malpighiales</taxon>
        <taxon>Salicaceae</taxon>
        <taxon>Saliceae</taxon>
        <taxon>Populus</taxon>
    </lineage>
</organism>
<dbReference type="Proteomes" id="UP001164929">
    <property type="component" value="Chromosome 1"/>
</dbReference>
<evidence type="ECO:0000256" key="1">
    <source>
        <dbReference type="SAM" id="Phobius"/>
    </source>
</evidence>